<dbReference type="SMART" id="SM00020">
    <property type="entry name" value="Tryp_SPc"/>
    <property type="match status" value="1"/>
</dbReference>
<dbReference type="Proteomes" id="UP001487740">
    <property type="component" value="Unassembled WGS sequence"/>
</dbReference>
<dbReference type="InterPro" id="IPR043504">
    <property type="entry name" value="Peptidase_S1_PA_chymotrypsin"/>
</dbReference>
<dbReference type="InterPro" id="IPR009003">
    <property type="entry name" value="Peptidase_S1_PA"/>
</dbReference>
<protein>
    <recommendedName>
        <fullName evidence="4">Peptidase S1 domain-containing protein</fullName>
    </recommendedName>
</protein>
<feature type="chain" id="PRO_5044716971" description="Peptidase S1 domain-containing protein" evidence="3">
    <location>
        <begin position="22"/>
        <end position="454"/>
    </location>
</feature>
<dbReference type="InterPro" id="IPR001314">
    <property type="entry name" value="Peptidase_S1A"/>
</dbReference>
<sequence length="454" mass="48895">MSAVRRQWLLLLLAVVVEMTALPQLDSPATSIPQISQENQTQLSIDNNMLLCVLSAAVGEAQSGCPTSPDFAALPPIDPTPAPIPISLPPGEEVTGDHDLRTPPCTCAPHWQCRDEEAGTEVTGDSLTSIVLDLRTNLGCGAPELVCCHDIDPTAPPPVKTPATLSCGQRNLLGVGNTFLGFEDQQTQFGEFPWSVVVTSVSPRSDLKPLFFSGGSLVHPQVVLSAAHNFRNLTAEKILVRLGDWNLETKTEPIPYQEIEVAELLIHPGYSGDPYHYYDIVALVLKQPAVLGATVNTICLPVNDQDYLPDKCIVSGWGKKNFNSKRFERVMKAVEMPLVQHDVCQAALQGTRLGPGFILHDSFLCAGGQKEGQDACTGDGGSPLACPLRSNPSRYIQVGVVAWGIECGRLGLPGVYSDVFKAGLWLDKILSERFGTSRGDEASKPVLDIRSPIA</sequence>
<keyword evidence="3" id="KW-0732">Signal</keyword>
<dbReference type="PROSITE" id="PS50240">
    <property type="entry name" value="TRYPSIN_DOM"/>
    <property type="match status" value="1"/>
</dbReference>
<dbReference type="PRINTS" id="PR00722">
    <property type="entry name" value="CHYMOTRYPSIN"/>
</dbReference>
<comment type="caution">
    <text evidence="5">The sequence shown here is derived from an EMBL/GenBank/DDBJ whole genome shotgun (WGS) entry which is preliminary data.</text>
</comment>
<evidence type="ECO:0000313" key="6">
    <source>
        <dbReference type="Proteomes" id="UP001487740"/>
    </source>
</evidence>
<dbReference type="AlphaFoldDB" id="A0AAW0T5B5"/>
<evidence type="ECO:0000256" key="2">
    <source>
        <dbReference type="ARBA" id="ARBA00024195"/>
    </source>
</evidence>
<dbReference type="EMBL" id="JARAKH010000038">
    <property type="protein sequence ID" value="KAK8382778.1"/>
    <property type="molecule type" value="Genomic_DNA"/>
</dbReference>
<name>A0AAW0T5B5_SCYPA</name>
<dbReference type="InterPro" id="IPR051487">
    <property type="entry name" value="Ser/Thr_Proteases_Immune/Dev"/>
</dbReference>
<dbReference type="CDD" id="cd00190">
    <property type="entry name" value="Tryp_SPc"/>
    <property type="match status" value="1"/>
</dbReference>
<dbReference type="PANTHER" id="PTHR24256">
    <property type="entry name" value="TRYPTASE-RELATED"/>
    <property type="match status" value="1"/>
</dbReference>
<evidence type="ECO:0000313" key="5">
    <source>
        <dbReference type="EMBL" id="KAK8382780.1"/>
    </source>
</evidence>
<dbReference type="EMBL" id="JARAKH010000038">
    <property type="protein sequence ID" value="KAK8382780.1"/>
    <property type="molecule type" value="Genomic_DNA"/>
</dbReference>
<dbReference type="Pfam" id="PF00089">
    <property type="entry name" value="Trypsin"/>
    <property type="match status" value="1"/>
</dbReference>
<dbReference type="GO" id="GO:0006508">
    <property type="term" value="P:proteolysis"/>
    <property type="evidence" value="ECO:0007669"/>
    <property type="project" value="InterPro"/>
</dbReference>
<accession>A0AAW0T5B5</accession>
<reference evidence="5 6" key="1">
    <citation type="submission" date="2023-03" db="EMBL/GenBank/DDBJ databases">
        <title>High-quality genome of Scylla paramamosain provides insights in environmental adaptation.</title>
        <authorList>
            <person name="Zhang L."/>
        </authorList>
    </citation>
    <scope>NUCLEOTIDE SEQUENCE [LARGE SCALE GENOMIC DNA]</scope>
    <source>
        <strain evidence="5">LZ_2023a</strain>
        <tissue evidence="5">Muscle</tissue>
    </source>
</reference>
<feature type="domain" description="Peptidase S1" evidence="4">
    <location>
        <begin position="179"/>
        <end position="431"/>
    </location>
</feature>
<proteinExistence type="inferred from homology"/>
<dbReference type="FunFam" id="2.40.10.10:FF:000002">
    <property type="entry name" value="Transmembrane protease serine"/>
    <property type="match status" value="1"/>
</dbReference>
<dbReference type="Gene3D" id="2.40.10.10">
    <property type="entry name" value="Trypsin-like serine proteases"/>
    <property type="match status" value="1"/>
</dbReference>
<dbReference type="GO" id="GO:0004252">
    <property type="term" value="F:serine-type endopeptidase activity"/>
    <property type="evidence" value="ECO:0007669"/>
    <property type="project" value="InterPro"/>
</dbReference>
<gene>
    <name evidence="5" type="ORF">O3P69_011371</name>
</gene>
<feature type="signal peptide" evidence="3">
    <location>
        <begin position="1"/>
        <end position="21"/>
    </location>
</feature>
<keyword evidence="6" id="KW-1185">Reference proteome</keyword>
<organism evidence="5 6">
    <name type="scientific">Scylla paramamosain</name>
    <name type="common">Mud crab</name>
    <dbReference type="NCBI Taxonomy" id="85552"/>
    <lineage>
        <taxon>Eukaryota</taxon>
        <taxon>Metazoa</taxon>
        <taxon>Ecdysozoa</taxon>
        <taxon>Arthropoda</taxon>
        <taxon>Crustacea</taxon>
        <taxon>Multicrustacea</taxon>
        <taxon>Malacostraca</taxon>
        <taxon>Eumalacostraca</taxon>
        <taxon>Eucarida</taxon>
        <taxon>Decapoda</taxon>
        <taxon>Pleocyemata</taxon>
        <taxon>Brachyura</taxon>
        <taxon>Eubrachyura</taxon>
        <taxon>Portunoidea</taxon>
        <taxon>Portunidae</taxon>
        <taxon>Portuninae</taxon>
        <taxon>Scylla</taxon>
    </lineage>
</organism>
<dbReference type="EMBL" id="JARAKH010000038">
    <property type="protein sequence ID" value="KAK8382781.1"/>
    <property type="molecule type" value="Genomic_DNA"/>
</dbReference>
<dbReference type="InterPro" id="IPR001254">
    <property type="entry name" value="Trypsin_dom"/>
</dbReference>
<evidence type="ECO:0000256" key="3">
    <source>
        <dbReference type="SAM" id="SignalP"/>
    </source>
</evidence>
<keyword evidence="1" id="KW-1015">Disulfide bond</keyword>
<comment type="similarity">
    <text evidence="2">Belongs to the peptidase S1 family. CLIP subfamily.</text>
</comment>
<evidence type="ECO:0000256" key="1">
    <source>
        <dbReference type="ARBA" id="ARBA00023157"/>
    </source>
</evidence>
<dbReference type="SUPFAM" id="SSF50494">
    <property type="entry name" value="Trypsin-like serine proteases"/>
    <property type="match status" value="1"/>
</dbReference>
<evidence type="ECO:0000259" key="4">
    <source>
        <dbReference type="PROSITE" id="PS50240"/>
    </source>
</evidence>